<proteinExistence type="predicted"/>
<evidence type="ECO:0000313" key="2">
    <source>
        <dbReference type="Proteomes" id="UP000092461"/>
    </source>
</evidence>
<sequence length="435" mass="49130">MVYLCTDLKRISLSENLHDRLDSDDCSKVLNMTRLTGGILQKMAGNVLISGRLLGTEVTCKDVNQALNLPLHSSTIRSIGKYFSDSAVEGWESVTLGRLILLSIEIRINSGIDVKVPLNEMLLALGGVSRAILQKDPIEVAICLTSFFSWIQGEGCFDCAMRIIMRQIGEVSILIGSVHRNLEVNDNVWARLHVFMEDGNHARINQSDPMTTSHQDKIARECFGAGLLPIRFEGTHSVWVVGNSYDKIIIVGRGPDGQLSFDVTQHQYAILLSALDMAFLIFKSFRHVDSSVGGIIWCKQHYINPFKMSTDIAKIASELYELANLYKVHETGFMLLGSIVLTKTFPCEKVVELLKREKVLSSEFLIEYLFIRAPEREWELKAFFIRELFYSDKIQYVPPEVKVFSLDLKLDPVEDISYVESAHYYSTLPTNTAYK</sequence>
<dbReference type="Proteomes" id="UP000092461">
    <property type="component" value="Unassembled WGS sequence"/>
</dbReference>
<dbReference type="AlphaFoldDB" id="A0A1B0C8U3"/>
<reference evidence="1" key="1">
    <citation type="submission" date="2020-05" db="UniProtKB">
        <authorList>
            <consortium name="EnsemblMetazoa"/>
        </authorList>
    </citation>
    <scope>IDENTIFICATION</scope>
    <source>
        <strain evidence="1">Jacobina</strain>
    </source>
</reference>
<dbReference type="EMBL" id="AJWK01001405">
    <property type="status" value="NOT_ANNOTATED_CDS"/>
    <property type="molecule type" value="Genomic_DNA"/>
</dbReference>
<dbReference type="EnsemblMetazoa" id="LLOJ000365-RA">
    <property type="protein sequence ID" value="LLOJ000365-PA"/>
    <property type="gene ID" value="LLOJ000365"/>
</dbReference>
<accession>A0A1B0C8U3</accession>
<protein>
    <submittedName>
        <fullName evidence="1">Uncharacterized protein</fullName>
    </submittedName>
</protein>
<keyword evidence="2" id="KW-1185">Reference proteome</keyword>
<name>A0A1B0C8U3_LUTLO</name>
<organism evidence="1 2">
    <name type="scientific">Lutzomyia longipalpis</name>
    <name type="common">Sand fly</name>
    <dbReference type="NCBI Taxonomy" id="7200"/>
    <lineage>
        <taxon>Eukaryota</taxon>
        <taxon>Metazoa</taxon>
        <taxon>Ecdysozoa</taxon>
        <taxon>Arthropoda</taxon>
        <taxon>Hexapoda</taxon>
        <taxon>Insecta</taxon>
        <taxon>Pterygota</taxon>
        <taxon>Neoptera</taxon>
        <taxon>Endopterygota</taxon>
        <taxon>Diptera</taxon>
        <taxon>Nematocera</taxon>
        <taxon>Psychodoidea</taxon>
        <taxon>Psychodidae</taxon>
        <taxon>Lutzomyia</taxon>
        <taxon>Lutzomyia</taxon>
    </lineage>
</organism>
<dbReference type="VEuPathDB" id="VectorBase:LLOJ000365"/>
<dbReference type="EMBL" id="AJWK01001406">
    <property type="status" value="NOT_ANNOTATED_CDS"/>
    <property type="molecule type" value="Genomic_DNA"/>
</dbReference>
<evidence type="ECO:0000313" key="1">
    <source>
        <dbReference type="EnsemblMetazoa" id="LLOJ000365-PA"/>
    </source>
</evidence>